<dbReference type="CDD" id="cd16260">
    <property type="entry name" value="EF4_III"/>
    <property type="match status" value="1"/>
</dbReference>
<dbReference type="NCBIfam" id="TIGR00231">
    <property type="entry name" value="small_GTP"/>
    <property type="match status" value="1"/>
</dbReference>
<keyword evidence="3 12" id="KW-0547">Nucleotide-binding</keyword>
<gene>
    <name evidence="12" type="primary">lepA</name>
    <name evidence="14" type="ORF">DDZ13_09110</name>
</gene>
<dbReference type="Proteomes" id="UP000247099">
    <property type="component" value="Unassembled WGS sequence"/>
</dbReference>
<comment type="catalytic activity">
    <reaction evidence="8 12">
        <text>GTP + H2O = GDP + phosphate + H(+)</text>
        <dbReference type="Rhea" id="RHEA:19669"/>
        <dbReference type="ChEBI" id="CHEBI:15377"/>
        <dbReference type="ChEBI" id="CHEBI:15378"/>
        <dbReference type="ChEBI" id="CHEBI:37565"/>
        <dbReference type="ChEBI" id="CHEBI:43474"/>
        <dbReference type="ChEBI" id="CHEBI:58189"/>
        <dbReference type="EC" id="3.6.5.n1"/>
    </reaction>
</comment>
<dbReference type="FunFam" id="3.30.70.240:FF:000007">
    <property type="entry name" value="Translation factor GUF1, mitochondrial"/>
    <property type="match status" value="1"/>
</dbReference>
<evidence type="ECO:0000256" key="6">
    <source>
        <dbReference type="ARBA" id="ARBA00023134"/>
    </source>
</evidence>
<dbReference type="PRINTS" id="PR00315">
    <property type="entry name" value="ELONGATNFCT"/>
</dbReference>
<dbReference type="InterPro" id="IPR006297">
    <property type="entry name" value="EF-4"/>
</dbReference>
<dbReference type="PROSITE" id="PS51722">
    <property type="entry name" value="G_TR_2"/>
    <property type="match status" value="1"/>
</dbReference>
<proteinExistence type="inferred from homology"/>
<dbReference type="EC" id="3.6.5.n1" evidence="11 12"/>
<dbReference type="AlphaFoldDB" id="A0A317ZF48"/>
<dbReference type="Pfam" id="PF03144">
    <property type="entry name" value="GTP_EFTU_D2"/>
    <property type="match status" value="1"/>
</dbReference>
<dbReference type="InterPro" id="IPR038363">
    <property type="entry name" value="LepA_C_sf"/>
</dbReference>
<dbReference type="InterPro" id="IPR013842">
    <property type="entry name" value="LepA_CTD"/>
</dbReference>
<dbReference type="HAMAP" id="MF_00071">
    <property type="entry name" value="LepA"/>
    <property type="match status" value="1"/>
</dbReference>
<dbReference type="CDD" id="cd03709">
    <property type="entry name" value="lepA_C"/>
    <property type="match status" value="1"/>
</dbReference>
<dbReference type="FunFam" id="2.40.30.10:FF:000015">
    <property type="entry name" value="Translation factor GUF1, mitochondrial"/>
    <property type="match status" value="1"/>
</dbReference>
<dbReference type="InterPro" id="IPR027417">
    <property type="entry name" value="P-loop_NTPase"/>
</dbReference>
<dbReference type="Gene3D" id="3.40.50.300">
    <property type="entry name" value="P-loop containing nucleotide triphosphate hydrolases"/>
    <property type="match status" value="1"/>
</dbReference>
<dbReference type="EMBL" id="QHJQ01000005">
    <property type="protein sequence ID" value="PXA04184.1"/>
    <property type="molecule type" value="Genomic_DNA"/>
</dbReference>
<dbReference type="SUPFAM" id="SSF52540">
    <property type="entry name" value="P-loop containing nucleoside triphosphate hydrolases"/>
    <property type="match status" value="1"/>
</dbReference>
<dbReference type="SUPFAM" id="SSF50447">
    <property type="entry name" value="Translation proteins"/>
    <property type="match status" value="1"/>
</dbReference>
<keyword evidence="6 12" id="KW-0342">GTP-binding</keyword>
<reference evidence="14 15" key="1">
    <citation type="submission" date="2018-05" db="EMBL/GenBank/DDBJ databases">
        <title>Coraliomargarita sinensis sp. nov., isolated from a marine solar saltern.</title>
        <authorList>
            <person name="Zhou L.Y."/>
        </authorList>
    </citation>
    <scope>NUCLEOTIDE SEQUENCE [LARGE SCALE GENOMIC DNA]</scope>
    <source>
        <strain evidence="14 15">WN38</strain>
    </source>
</reference>
<keyword evidence="15" id="KW-1185">Reference proteome</keyword>
<dbReference type="InterPro" id="IPR004161">
    <property type="entry name" value="EFTu-like_2"/>
</dbReference>
<dbReference type="GO" id="GO:0005886">
    <property type="term" value="C:plasma membrane"/>
    <property type="evidence" value="ECO:0007669"/>
    <property type="project" value="UniProtKB-SubCell"/>
</dbReference>
<dbReference type="Gene3D" id="3.30.70.870">
    <property type="entry name" value="Elongation Factor G (Translational Gtpase), domain 3"/>
    <property type="match status" value="1"/>
</dbReference>
<dbReference type="GO" id="GO:0005525">
    <property type="term" value="F:GTP binding"/>
    <property type="evidence" value="ECO:0007669"/>
    <property type="project" value="UniProtKB-UniRule"/>
</dbReference>
<dbReference type="InterPro" id="IPR000640">
    <property type="entry name" value="EFG_V-like"/>
</dbReference>
<evidence type="ECO:0000313" key="14">
    <source>
        <dbReference type="EMBL" id="PXA04184.1"/>
    </source>
</evidence>
<evidence type="ECO:0000256" key="9">
    <source>
        <dbReference type="ARBA" id="ARBA00057626"/>
    </source>
</evidence>
<dbReference type="CDD" id="cd01890">
    <property type="entry name" value="LepA"/>
    <property type="match status" value="1"/>
</dbReference>
<dbReference type="PANTHER" id="PTHR43512:SF4">
    <property type="entry name" value="TRANSLATION FACTOR GUF1 HOMOLOG, CHLOROPLASTIC"/>
    <property type="match status" value="1"/>
</dbReference>
<dbReference type="OrthoDB" id="9804431at2"/>
<keyword evidence="2 12" id="KW-1003">Cell membrane</keyword>
<dbReference type="SUPFAM" id="SSF54980">
    <property type="entry name" value="EF-G C-terminal domain-like"/>
    <property type="match status" value="2"/>
</dbReference>
<evidence type="ECO:0000256" key="10">
    <source>
        <dbReference type="ARBA" id="ARBA00061052"/>
    </source>
</evidence>
<evidence type="ECO:0000256" key="11">
    <source>
        <dbReference type="ARBA" id="ARBA00066744"/>
    </source>
</evidence>
<keyword evidence="5 12" id="KW-0648">Protein biosynthesis</keyword>
<keyword evidence="14" id="KW-0251">Elongation factor</keyword>
<feature type="binding site" evidence="12">
    <location>
        <begin position="134"/>
        <end position="137"/>
    </location>
    <ligand>
        <name>GTP</name>
        <dbReference type="ChEBI" id="CHEBI:37565"/>
    </ligand>
</feature>
<comment type="caution">
    <text evidence="14">The sequence shown here is derived from an EMBL/GenBank/DDBJ whole genome shotgun (WGS) entry which is preliminary data.</text>
</comment>
<evidence type="ECO:0000256" key="12">
    <source>
        <dbReference type="HAMAP-Rule" id="MF_00071"/>
    </source>
</evidence>
<dbReference type="Pfam" id="PF00009">
    <property type="entry name" value="GTP_EFTU"/>
    <property type="match status" value="1"/>
</dbReference>
<evidence type="ECO:0000313" key="15">
    <source>
        <dbReference type="Proteomes" id="UP000247099"/>
    </source>
</evidence>
<comment type="similarity">
    <text evidence="10">Belongs to the GTP-binding elongation factor family. LepA subfamily.</text>
</comment>
<dbReference type="InterPro" id="IPR035654">
    <property type="entry name" value="LepA_IV"/>
</dbReference>
<dbReference type="Pfam" id="PF06421">
    <property type="entry name" value="LepA_C"/>
    <property type="match status" value="1"/>
</dbReference>
<dbReference type="InterPro" id="IPR035647">
    <property type="entry name" value="EFG_III/V"/>
</dbReference>
<evidence type="ECO:0000259" key="13">
    <source>
        <dbReference type="PROSITE" id="PS51722"/>
    </source>
</evidence>
<comment type="function">
    <text evidence="9 12">Required for accurate and efficient protein synthesis under certain stress conditions. May act as a fidelity factor of the translation reaction, by catalyzing a one-codon backward translocation of tRNAs on improperly translocated ribosomes. Back-translocation proceeds from a post-translocation (POST) complex to a pre-translocation (PRE) complex, thus giving elongation factor G a second chance to translocate the tRNAs correctly. Binds to ribosomes in a GTP-dependent manner.</text>
</comment>
<dbReference type="InterPro" id="IPR000795">
    <property type="entry name" value="T_Tr_GTP-bd_dom"/>
</dbReference>
<name>A0A317ZF48_9BACT</name>
<evidence type="ECO:0000256" key="5">
    <source>
        <dbReference type="ARBA" id="ARBA00022917"/>
    </source>
</evidence>
<evidence type="ECO:0000256" key="7">
    <source>
        <dbReference type="ARBA" id="ARBA00023136"/>
    </source>
</evidence>
<dbReference type="Gene3D" id="2.40.30.10">
    <property type="entry name" value="Translation factors"/>
    <property type="match status" value="1"/>
</dbReference>
<organism evidence="14 15">
    <name type="scientific">Coraliomargarita sinensis</name>
    <dbReference type="NCBI Taxonomy" id="2174842"/>
    <lineage>
        <taxon>Bacteria</taxon>
        <taxon>Pseudomonadati</taxon>
        <taxon>Verrucomicrobiota</taxon>
        <taxon>Opitutia</taxon>
        <taxon>Puniceicoccales</taxon>
        <taxon>Coraliomargaritaceae</taxon>
        <taxon>Coraliomargarita</taxon>
    </lineage>
</organism>
<dbReference type="FunCoup" id="A0A317ZF48">
    <property type="interactions" value="522"/>
</dbReference>
<dbReference type="InterPro" id="IPR005225">
    <property type="entry name" value="Small_GTP-bd"/>
</dbReference>
<keyword evidence="4 12" id="KW-0378">Hydrolase</keyword>
<dbReference type="GO" id="GO:0003924">
    <property type="term" value="F:GTPase activity"/>
    <property type="evidence" value="ECO:0007669"/>
    <property type="project" value="UniProtKB-UniRule"/>
</dbReference>
<protein>
    <recommendedName>
        <fullName evidence="11 12">Elongation factor 4</fullName>
        <shortName evidence="12">EF-4</shortName>
        <ecNumber evidence="11 12">3.6.5.n1</ecNumber>
    </recommendedName>
    <alternativeName>
        <fullName evidence="12">Ribosomal back-translocase LepA</fullName>
    </alternativeName>
</protein>
<dbReference type="InterPro" id="IPR009000">
    <property type="entry name" value="Transl_B-barrel_sf"/>
</dbReference>
<evidence type="ECO:0000256" key="3">
    <source>
        <dbReference type="ARBA" id="ARBA00022741"/>
    </source>
</evidence>
<dbReference type="CDD" id="cd03699">
    <property type="entry name" value="EF4_II"/>
    <property type="match status" value="1"/>
</dbReference>
<dbReference type="InParanoid" id="A0A317ZF48"/>
<feature type="binding site" evidence="12">
    <location>
        <begin position="17"/>
        <end position="22"/>
    </location>
    <ligand>
        <name>GTP</name>
        <dbReference type="ChEBI" id="CHEBI:37565"/>
    </ligand>
</feature>
<dbReference type="GO" id="GO:0045727">
    <property type="term" value="P:positive regulation of translation"/>
    <property type="evidence" value="ECO:0007669"/>
    <property type="project" value="UniProtKB-UniRule"/>
</dbReference>
<dbReference type="Gene3D" id="3.30.70.240">
    <property type="match status" value="1"/>
</dbReference>
<comment type="subcellular location">
    <subcellularLocation>
        <location evidence="12">Cell membrane</location>
        <topology evidence="12">Peripheral membrane protein</topology>
        <orientation evidence="12">Cytoplasmic side</orientation>
    </subcellularLocation>
</comment>
<dbReference type="Gene3D" id="3.30.70.2570">
    <property type="entry name" value="Elongation factor 4, C-terminal domain"/>
    <property type="match status" value="1"/>
</dbReference>
<dbReference type="Pfam" id="PF00679">
    <property type="entry name" value="EFG_C"/>
    <property type="match status" value="1"/>
</dbReference>
<evidence type="ECO:0000256" key="8">
    <source>
        <dbReference type="ARBA" id="ARBA00050293"/>
    </source>
</evidence>
<dbReference type="RefSeq" id="WP_110131135.1">
    <property type="nucleotide sequence ID" value="NZ_QHJQ01000005.1"/>
</dbReference>
<accession>A0A317ZF48</accession>
<evidence type="ECO:0000256" key="4">
    <source>
        <dbReference type="ARBA" id="ARBA00022801"/>
    </source>
</evidence>
<dbReference type="FunFam" id="3.30.70.870:FF:000004">
    <property type="entry name" value="Translation factor GUF1, mitochondrial"/>
    <property type="match status" value="1"/>
</dbReference>
<dbReference type="NCBIfam" id="TIGR01393">
    <property type="entry name" value="lepA"/>
    <property type="match status" value="1"/>
</dbReference>
<dbReference type="FunFam" id="3.40.50.300:FF:000078">
    <property type="entry name" value="Elongation factor 4"/>
    <property type="match status" value="1"/>
</dbReference>
<keyword evidence="7 12" id="KW-0472">Membrane</keyword>
<comment type="similarity">
    <text evidence="1 12">Belongs to the TRAFAC class translation factor GTPase superfamily. Classic translation factor GTPase family. LepA subfamily.</text>
</comment>
<sequence>MTDLNHTRNFCIIAHVDHGKTTLSDRILELTRTVEMREMKDQLLDSMDLERERGITIKSHPVSMVYRARDGKDYTFNLIDTPGHVDFSYEVSRSLAACEGAMLLIDAAQGVEAQTVANAHLAVEQGLEIIPVINKVDLPSADVPAIQHQIEDVLAIPAEEAILTSGKSGLGVEDLMEAAVARVPKPRWAEVNGLRVLIFDCIYDTYKGVICYVRVFSGSVKTNDQIMTMSDGMKAQVKEVGKFSPAMTKQDELVAGDVGYIVTNIRDVAEIKLGDTITLAATPAEEMLPGYKEVSPMVFSGIYPIDTSDYNKLKASMGKLRLNDAAFVYQSENSVALGFGFRCGFLGLLHMEIIQERIRREYDLDVISTYPSVVYHVTKTDGDTLEVHNPVYLPDPSEIGHIEEPMIVASIHIPSTSIGDVLALVSEKRGLCEHTETIDGTRVMLVCRLPLNEILVDFNDRLKSITHGYGSMDYEMAGYEEAKLCRLDIMVNGEPVDAFASIVHKDKAEGRGRALCKRLKEILPREMFKIAIQASVGGQVIARETISAYRKDVTAKCYGGDISRKRKLLEKQKEGKKRMKNIGNVSIPQDAFIKILKNSDGGS</sequence>
<dbReference type="GO" id="GO:0043022">
    <property type="term" value="F:ribosome binding"/>
    <property type="evidence" value="ECO:0007669"/>
    <property type="project" value="UniProtKB-UniRule"/>
</dbReference>
<evidence type="ECO:0000256" key="1">
    <source>
        <dbReference type="ARBA" id="ARBA00005454"/>
    </source>
</evidence>
<dbReference type="GO" id="GO:0003746">
    <property type="term" value="F:translation elongation factor activity"/>
    <property type="evidence" value="ECO:0007669"/>
    <property type="project" value="UniProtKB-UniRule"/>
</dbReference>
<dbReference type="FunFam" id="3.30.70.2570:FF:000001">
    <property type="entry name" value="Translation factor GUF1, mitochondrial"/>
    <property type="match status" value="1"/>
</dbReference>
<feature type="domain" description="Tr-type G" evidence="13">
    <location>
        <begin position="5"/>
        <end position="187"/>
    </location>
</feature>
<evidence type="ECO:0000256" key="2">
    <source>
        <dbReference type="ARBA" id="ARBA00022475"/>
    </source>
</evidence>
<dbReference type="PANTHER" id="PTHR43512">
    <property type="entry name" value="TRANSLATION FACTOR GUF1-RELATED"/>
    <property type="match status" value="1"/>
</dbReference>